<organism evidence="1 2">
    <name type="scientific">Nitzschia inconspicua</name>
    <dbReference type="NCBI Taxonomy" id="303405"/>
    <lineage>
        <taxon>Eukaryota</taxon>
        <taxon>Sar</taxon>
        <taxon>Stramenopiles</taxon>
        <taxon>Ochrophyta</taxon>
        <taxon>Bacillariophyta</taxon>
        <taxon>Bacillariophyceae</taxon>
        <taxon>Bacillariophycidae</taxon>
        <taxon>Bacillariales</taxon>
        <taxon>Bacillariaceae</taxon>
        <taxon>Nitzschia</taxon>
    </lineage>
</organism>
<evidence type="ECO:0000313" key="2">
    <source>
        <dbReference type="Proteomes" id="UP000693970"/>
    </source>
</evidence>
<name>A0A9K3M740_9STRA</name>
<dbReference type="EMBL" id="JAGRRH010000001">
    <property type="protein sequence ID" value="KAG7374505.1"/>
    <property type="molecule type" value="Genomic_DNA"/>
</dbReference>
<protein>
    <submittedName>
        <fullName evidence="1">Uncharacterized protein</fullName>
    </submittedName>
</protein>
<accession>A0A9K3M740</accession>
<dbReference type="AlphaFoldDB" id="A0A9K3M740"/>
<evidence type="ECO:0000313" key="1">
    <source>
        <dbReference type="EMBL" id="KAG7374505.1"/>
    </source>
</evidence>
<dbReference type="Proteomes" id="UP000693970">
    <property type="component" value="Unassembled WGS sequence"/>
</dbReference>
<keyword evidence="2" id="KW-1185">Reference proteome</keyword>
<proteinExistence type="predicted"/>
<reference evidence="1" key="1">
    <citation type="journal article" date="2021" name="Sci. Rep.">
        <title>Diploid genomic architecture of Nitzschia inconspicua, an elite biomass production diatom.</title>
        <authorList>
            <person name="Oliver A."/>
            <person name="Podell S."/>
            <person name="Pinowska A."/>
            <person name="Traller J.C."/>
            <person name="Smith S.R."/>
            <person name="McClure R."/>
            <person name="Beliaev A."/>
            <person name="Bohutskyi P."/>
            <person name="Hill E.A."/>
            <person name="Rabines A."/>
            <person name="Zheng H."/>
            <person name="Allen L.Z."/>
            <person name="Kuo A."/>
            <person name="Grigoriev I.V."/>
            <person name="Allen A.E."/>
            <person name="Hazlebeck D."/>
            <person name="Allen E.E."/>
        </authorList>
    </citation>
    <scope>NUCLEOTIDE SEQUENCE</scope>
    <source>
        <strain evidence="1">Hildebrandi</strain>
    </source>
</reference>
<reference evidence="1" key="2">
    <citation type="submission" date="2021-04" db="EMBL/GenBank/DDBJ databases">
        <authorList>
            <person name="Podell S."/>
        </authorList>
    </citation>
    <scope>NUCLEOTIDE SEQUENCE</scope>
    <source>
        <strain evidence="1">Hildebrandi</strain>
    </source>
</reference>
<gene>
    <name evidence="1" type="ORF">IV203_013600</name>
</gene>
<comment type="caution">
    <text evidence="1">The sequence shown here is derived from an EMBL/GenBank/DDBJ whole genome shotgun (WGS) entry which is preliminary data.</text>
</comment>
<sequence>MHVMHVYCHNQDLVVHVNKASKQSRPQFPNEALKASWDVLQAVVRLAKFLLQLTFHHMKGHQDRQVALDKLSRPTKLNIQADKLSGNYQRLSSHKHTQLRRSKVPTATCRQLYVLPNSSRSYHHMKGQQDRQVALDKLSRPTKLNVQADKLSGNYQRLSLHKNTPAPTIEGTHCHLQAVVRLAKFLPQLPPHEGPTGQTGCPG</sequence>